<accession>A0ABV0LJ18</accession>
<organism evidence="4 5">
    <name type="scientific">Amycolatopsis melonis</name>
    <dbReference type="NCBI Taxonomy" id="3156488"/>
    <lineage>
        <taxon>Bacteria</taxon>
        <taxon>Bacillati</taxon>
        <taxon>Actinomycetota</taxon>
        <taxon>Actinomycetes</taxon>
        <taxon>Pseudonocardiales</taxon>
        <taxon>Pseudonocardiaceae</taxon>
        <taxon>Amycolatopsis</taxon>
    </lineage>
</organism>
<evidence type="ECO:0000256" key="2">
    <source>
        <dbReference type="SAM" id="SignalP"/>
    </source>
</evidence>
<proteinExistence type="predicted"/>
<keyword evidence="2" id="KW-0732">Signal</keyword>
<dbReference type="EMBL" id="JBDZYD010000009">
    <property type="protein sequence ID" value="MEQ0562292.1"/>
    <property type="molecule type" value="Genomic_DNA"/>
</dbReference>
<dbReference type="Proteomes" id="UP001440984">
    <property type="component" value="Unassembled WGS sequence"/>
</dbReference>
<feature type="signal peptide" evidence="2">
    <location>
        <begin position="1"/>
        <end position="34"/>
    </location>
</feature>
<dbReference type="RefSeq" id="WP_348953775.1">
    <property type="nucleotide sequence ID" value="NZ_JBDZYD010000009.1"/>
</dbReference>
<keyword evidence="5" id="KW-1185">Reference proteome</keyword>
<evidence type="ECO:0000259" key="3">
    <source>
        <dbReference type="Pfam" id="PF15644"/>
    </source>
</evidence>
<feature type="compositionally biased region" description="Polar residues" evidence="1">
    <location>
        <begin position="121"/>
        <end position="131"/>
    </location>
</feature>
<feature type="chain" id="PRO_5045885472" evidence="2">
    <location>
        <begin position="35"/>
        <end position="621"/>
    </location>
</feature>
<reference evidence="4 5" key="1">
    <citation type="submission" date="2024-05" db="EMBL/GenBank/DDBJ databases">
        <authorList>
            <person name="Zhao H."/>
            <person name="Xu Y."/>
            <person name="Lin S."/>
            <person name="Spain J.C."/>
            <person name="Zhou N.-Y."/>
        </authorList>
    </citation>
    <scope>NUCLEOTIDE SEQUENCE [LARGE SCALE GENOMIC DNA]</scope>
    <source>
        <strain evidence="4 5">NEAU-NG30</strain>
    </source>
</reference>
<gene>
    <name evidence="4" type="ORF">ABJI51_24680</name>
</gene>
<evidence type="ECO:0000256" key="1">
    <source>
        <dbReference type="SAM" id="MobiDB-lite"/>
    </source>
</evidence>
<feature type="region of interest" description="Disordered" evidence="1">
    <location>
        <begin position="35"/>
        <end position="197"/>
    </location>
</feature>
<feature type="compositionally biased region" description="Basic and acidic residues" evidence="1">
    <location>
        <begin position="75"/>
        <end position="93"/>
    </location>
</feature>
<feature type="compositionally biased region" description="Polar residues" evidence="1">
    <location>
        <begin position="39"/>
        <end position="52"/>
    </location>
</feature>
<feature type="compositionally biased region" description="Basic and acidic residues" evidence="1">
    <location>
        <begin position="133"/>
        <end position="146"/>
    </location>
</feature>
<dbReference type="Pfam" id="PF15644">
    <property type="entry name" value="Gln_amidase"/>
    <property type="match status" value="1"/>
</dbReference>
<feature type="compositionally biased region" description="Low complexity" evidence="1">
    <location>
        <begin position="372"/>
        <end position="414"/>
    </location>
</feature>
<comment type="caution">
    <text evidence="4">The sequence shown here is derived from an EMBL/GenBank/DDBJ whole genome shotgun (WGS) entry which is preliminary data.</text>
</comment>
<evidence type="ECO:0000313" key="5">
    <source>
        <dbReference type="Proteomes" id="UP001440984"/>
    </source>
</evidence>
<evidence type="ECO:0000313" key="4">
    <source>
        <dbReference type="EMBL" id="MEQ0562292.1"/>
    </source>
</evidence>
<protein>
    <submittedName>
        <fullName evidence="4">Toxin glutamine deamidase domain-containing protein</fullName>
    </submittedName>
</protein>
<feature type="compositionally biased region" description="Basic and acidic residues" evidence="1">
    <location>
        <begin position="55"/>
        <end position="66"/>
    </location>
</feature>
<sequence>MDKRSVLTKAVLYSVPTGVLTAIFCTLGSADAHAEPKNTAGTPSAPQTSGSANAAEHRIDNAEKNKQALTAGSERAAEHRREKAERQEEEATRKGSRQTSGSANAAERRQQNREKKAAAVKQSSGNDSSANAAEHHQKNDEEKERQAAGIRARSQGRHEAVAAEKKRKQRQKEEADEHASVGGLPPAPGAKRLVGPNLVREVDPATGETLVNGYRLRKNAPPESELLPKLREKLAGSTPGRCGPGVDCDDARATIVARDIGELCMDGIFSGPQVRCSKEFEKELAATSLSGKQPEPDKVDAKLWETALTSAVGNLGAAKGATLGSRTSTPGSVKVPTARTTDRKASRPDPATSETGSVPSTTAAGQGTPALPQSAAPPKVVSAVPATQIPRSGRTTSSRTRTTSASPSPGTTRRVGSGESGVPARSGGAGEGHAGMPSSRQGEGGHAAQRDLPRRWRDFNRPGGEASEPAIHLKSVDPRIARQLLRRQYPELKQINSRNFWTRKPFHRTNCTRCVVAVERALTYRGLPVTAGKRPESLKKIADRLGGRWEPTTGYDDVIRRMRAAGEGARGVVAIIRRGQQQGHVFNVVHDRNGIVFLDGQDGRLAWLEPGVVSVSLLRYK</sequence>
<feature type="domain" description="Tox-PL" evidence="3">
    <location>
        <begin position="509"/>
        <end position="603"/>
    </location>
</feature>
<feature type="compositionally biased region" description="Basic and acidic residues" evidence="1">
    <location>
        <begin position="106"/>
        <end position="117"/>
    </location>
</feature>
<feature type="region of interest" description="Disordered" evidence="1">
    <location>
        <begin position="316"/>
        <end position="451"/>
    </location>
</feature>
<dbReference type="InterPro" id="IPR028908">
    <property type="entry name" value="Tox-PL_dom"/>
</dbReference>
<name>A0ABV0LJ18_9PSEU</name>
<feature type="compositionally biased region" description="Polar residues" evidence="1">
    <location>
        <begin position="352"/>
        <end position="365"/>
    </location>
</feature>